<dbReference type="PROSITE" id="PS50850">
    <property type="entry name" value="MFS"/>
    <property type="match status" value="1"/>
</dbReference>
<keyword evidence="2" id="KW-0472">Membrane</keyword>
<dbReference type="PANTHER" id="PTHR23520:SF2">
    <property type="entry name" value="ABR173CP"/>
    <property type="match status" value="1"/>
</dbReference>
<dbReference type="HOGENOM" id="CLU_025894_2_0_1"/>
<evidence type="ECO:0000313" key="4">
    <source>
        <dbReference type="EMBL" id="EDK41314.2"/>
    </source>
</evidence>
<feature type="transmembrane region" description="Helical" evidence="2">
    <location>
        <begin position="346"/>
        <end position="370"/>
    </location>
</feature>
<dbReference type="InParanoid" id="A5DQ61"/>
<feature type="transmembrane region" description="Helical" evidence="2">
    <location>
        <begin position="77"/>
        <end position="95"/>
    </location>
</feature>
<protein>
    <recommendedName>
        <fullName evidence="3">Major facilitator superfamily (MFS) profile domain-containing protein</fullName>
    </recommendedName>
</protein>
<feature type="transmembrane region" description="Helical" evidence="2">
    <location>
        <begin position="209"/>
        <end position="228"/>
    </location>
</feature>
<gene>
    <name evidence="4" type="ORF">PGUG_05412</name>
</gene>
<reference evidence="4 5" key="1">
    <citation type="journal article" date="2009" name="Nature">
        <title>Evolution of pathogenicity and sexual reproduction in eight Candida genomes.</title>
        <authorList>
            <person name="Butler G."/>
            <person name="Rasmussen M.D."/>
            <person name="Lin M.F."/>
            <person name="Santos M.A."/>
            <person name="Sakthikumar S."/>
            <person name="Munro C.A."/>
            <person name="Rheinbay E."/>
            <person name="Grabherr M."/>
            <person name="Forche A."/>
            <person name="Reedy J.L."/>
            <person name="Agrafioti I."/>
            <person name="Arnaud M.B."/>
            <person name="Bates S."/>
            <person name="Brown A.J."/>
            <person name="Brunke S."/>
            <person name="Costanzo M.C."/>
            <person name="Fitzpatrick D.A."/>
            <person name="de Groot P.W."/>
            <person name="Harris D."/>
            <person name="Hoyer L.L."/>
            <person name="Hube B."/>
            <person name="Klis F.M."/>
            <person name="Kodira C."/>
            <person name="Lennard N."/>
            <person name="Logue M.E."/>
            <person name="Martin R."/>
            <person name="Neiman A.M."/>
            <person name="Nikolaou E."/>
            <person name="Quail M.A."/>
            <person name="Quinn J."/>
            <person name="Santos M.C."/>
            <person name="Schmitzberger F.F."/>
            <person name="Sherlock G."/>
            <person name="Shah P."/>
            <person name="Silverstein K.A."/>
            <person name="Skrzypek M.S."/>
            <person name="Soll D."/>
            <person name="Staggs R."/>
            <person name="Stansfield I."/>
            <person name="Stumpf M.P."/>
            <person name="Sudbery P.E."/>
            <person name="Srikantha T."/>
            <person name="Zeng Q."/>
            <person name="Berman J."/>
            <person name="Berriman M."/>
            <person name="Heitman J."/>
            <person name="Gow N.A."/>
            <person name="Lorenz M.C."/>
            <person name="Birren B.W."/>
            <person name="Kellis M."/>
            <person name="Cuomo C.A."/>
        </authorList>
    </citation>
    <scope>NUCLEOTIDE SEQUENCE [LARGE SCALE GENOMIC DNA]</scope>
    <source>
        <strain evidence="5">ATCC 6260 / CBS 566 / DSM 6381 / JCM 1539 / NBRC 10279 / NRRL Y-324</strain>
    </source>
</reference>
<feature type="transmembrane region" description="Helical" evidence="2">
    <location>
        <begin position="303"/>
        <end position="326"/>
    </location>
</feature>
<keyword evidence="2" id="KW-1133">Transmembrane helix</keyword>
<dbReference type="Gene3D" id="1.20.1250.20">
    <property type="entry name" value="MFS general substrate transporter like domains"/>
    <property type="match status" value="1"/>
</dbReference>
<feature type="transmembrane region" description="Helical" evidence="2">
    <location>
        <begin position="43"/>
        <end position="65"/>
    </location>
</feature>
<comment type="subcellular location">
    <subcellularLocation>
        <location evidence="1">Membrane</location>
        <topology evidence="1">Multi-pass membrane protein</topology>
    </subcellularLocation>
</comment>
<dbReference type="AlphaFoldDB" id="A5DQ61"/>
<evidence type="ECO:0000313" key="5">
    <source>
        <dbReference type="Proteomes" id="UP000001997"/>
    </source>
</evidence>
<proteinExistence type="predicted"/>
<feature type="transmembrane region" description="Helical" evidence="2">
    <location>
        <begin position="107"/>
        <end position="140"/>
    </location>
</feature>
<dbReference type="OMA" id="LGYGFMP"/>
<name>A5DQ61_PICGU</name>
<dbReference type="RefSeq" id="XP_001482392.2">
    <property type="nucleotide sequence ID" value="XM_001482342.1"/>
</dbReference>
<dbReference type="EMBL" id="CH408161">
    <property type="protein sequence ID" value="EDK41314.2"/>
    <property type="molecule type" value="Genomic_DNA"/>
</dbReference>
<keyword evidence="5" id="KW-1185">Reference proteome</keyword>
<accession>A5DQ61</accession>
<dbReference type="eggNOG" id="ENOG502QTZH">
    <property type="taxonomic scope" value="Eukaryota"/>
</dbReference>
<dbReference type="InterPro" id="IPR036259">
    <property type="entry name" value="MFS_trans_sf"/>
</dbReference>
<dbReference type="GO" id="GO:0000329">
    <property type="term" value="C:fungal-type vacuole membrane"/>
    <property type="evidence" value="ECO:0007669"/>
    <property type="project" value="TreeGrafter"/>
</dbReference>
<dbReference type="KEGG" id="pgu:PGUG_05412"/>
<feature type="domain" description="Major facilitator superfamily (MFS) profile" evidence="3">
    <location>
        <begin position="41"/>
        <end position="450"/>
    </location>
</feature>
<dbReference type="OrthoDB" id="10027823at2759"/>
<dbReference type="GO" id="GO:0022857">
    <property type="term" value="F:transmembrane transporter activity"/>
    <property type="evidence" value="ECO:0007669"/>
    <property type="project" value="InterPro"/>
</dbReference>
<evidence type="ECO:0000259" key="3">
    <source>
        <dbReference type="PROSITE" id="PS50850"/>
    </source>
</evidence>
<sequence length="463" mass="51455">MFFEVMTLRFNKNIVRWPAHTAKIQFCTMGFWDTIKQTNRDIWVLWISVVFRMASFALTNQVLTLFLKQVGINEKKIGWFMTLTLVGDVIISYFLTWYADTLGRRNVMLLGSLMMAGAGAVFFTCSRFEWLLLAAILGVISPSGDETGPFKSVEEACLAHLTPHSHRPEIFALYGLLANLGSSIGSLAGGLVVEILSNNGMDLERCYRLIFAVYSGVGILKFVFMWFLTEKCEVHHHRTEDYGEENGSSDDELRPLVASTSLSPSSKHHLYPLLAVFMLDSLGYGFMPAAWVVYYFRTVLKMTAAGVGILFFFCSQIDSFSSIPSAMFARALGPVKAMFATQAPSAVFFISIGLTSSVPIACTLLVLNFATQTMDVVPRQLLLTSIMPPQDLTKVMGIVNIGKTFARCVGPIFTGKLATHGKLFYGFFINGACVLMADFLLATNFLHMDADILAKQSNYERIE</sequence>
<evidence type="ECO:0000256" key="1">
    <source>
        <dbReference type="ARBA" id="ARBA00004141"/>
    </source>
</evidence>
<dbReference type="FunCoup" id="A5DQ61">
    <property type="interactions" value="138"/>
</dbReference>
<keyword evidence="2" id="KW-0812">Transmembrane</keyword>
<dbReference type="InterPro" id="IPR020846">
    <property type="entry name" value="MFS_dom"/>
</dbReference>
<evidence type="ECO:0000256" key="2">
    <source>
        <dbReference type="SAM" id="Phobius"/>
    </source>
</evidence>
<feature type="transmembrane region" description="Helical" evidence="2">
    <location>
        <begin position="171"/>
        <end position="197"/>
    </location>
</feature>
<dbReference type="InterPro" id="IPR011701">
    <property type="entry name" value="MFS"/>
</dbReference>
<feature type="transmembrane region" description="Helical" evidence="2">
    <location>
        <begin position="270"/>
        <end position="296"/>
    </location>
</feature>
<feature type="transmembrane region" description="Helical" evidence="2">
    <location>
        <begin position="423"/>
        <end position="446"/>
    </location>
</feature>
<organism evidence="4 5">
    <name type="scientific">Meyerozyma guilliermondii (strain ATCC 6260 / CBS 566 / DSM 6381 / JCM 1539 / NBRC 10279 / NRRL Y-324)</name>
    <name type="common">Yeast</name>
    <name type="synonym">Candida guilliermondii</name>
    <dbReference type="NCBI Taxonomy" id="294746"/>
    <lineage>
        <taxon>Eukaryota</taxon>
        <taxon>Fungi</taxon>
        <taxon>Dikarya</taxon>
        <taxon>Ascomycota</taxon>
        <taxon>Saccharomycotina</taxon>
        <taxon>Pichiomycetes</taxon>
        <taxon>Debaryomycetaceae</taxon>
        <taxon>Meyerozyma</taxon>
    </lineage>
</organism>
<dbReference type="SUPFAM" id="SSF103473">
    <property type="entry name" value="MFS general substrate transporter"/>
    <property type="match status" value="1"/>
</dbReference>
<dbReference type="PANTHER" id="PTHR23520">
    <property type="entry name" value="TRANSPORTER, PUTATIVE (AFU_ORTHOLOGUE AFUA_3G04000)-RELATED"/>
    <property type="match status" value="1"/>
</dbReference>
<dbReference type="Pfam" id="PF07690">
    <property type="entry name" value="MFS_1"/>
    <property type="match status" value="1"/>
</dbReference>
<dbReference type="Proteomes" id="UP000001997">
    <property type="component" value="Unassembled WGS sequence"/>
</dbReference>
<dbReference type="VEuPathDB" id="FungiDB:PGUG_05412"/>
<dbReference type="GeneID" id="5124275"/>